<dbReference type="SUPFAM" id="SSF56784">
    <property type="entry name" value="HAD-like"/>
    <property type="match status" value="1"/>
</dbReference>
<dbReference type="AlphaFoldDB" id="S3VEL6"/>
<protein>
    <submittedName>
        <fullName evidence="4">Haloacid dehalogenase-like hydrolase</fullName>
    </submittedName>
</protein>
<dbReference type="OrthoDB" id="9799365at2"/>
<evidence type="ECO:0000256" key="1">
    <source>
        <dbReference type="ARBA" id="ARBA00022723"/>
    </source>
</evidence>
<proteinExistence type="predicted"/>
<dbReference type="STRING" id="1193011.LEP1GSC058_1643"/>
<dbReference type="PANTHER" id="PTHR43344">
    <property type="entry name" value="PHOSPHOSERINE PHOSPHATASE"/>
    <property type="match status" value="1"/>
</dbReference>
<dbReference type="Pfam" id="PF12710">
    <property type="entry name" value="HAD"/>
    <property type="match status" value="1"/>
</dbReference>
<dbReference type="RefSeq" id="WP_016549008.1">
    <property type="nucleotide sequence ID" value="NZ_AKWZ02000006.1"/>
</dbReference>
<evidence type="ECO:0000256" key="2">
    <source>
        <dbReference type="ARBA" id="ARBA00022801"/>
    </source>
</evidence>
<keyword evidence="5" id="KW-1185">Reference proteome</keyword>
<keyword evidence="1" id="KW-0479">Metal-binding</keyword>
<dbReference type="GO" id="GO:0016787">
    <property type="term" value="F:hydrolase activity"/>
    <property type="evidence" value="ECO:0007669"/>
    <property type="project" value="UniProtKB-KW"/>
</dbReference>
<accession>S3VEL6</accession>
<dbReference type="PANTHER" id="PTHR43344:SF13">
    <property type="entry name" value="PHOSPHATASE RV3661-RELATED"/>
    <property type="match status" value="1"/>
</dbReference>
<dbReference type="InterPro" id="IPR023214">
    <property type="entry name" value="HAD_sf"/>
</dbReference>
<evidence type="ECO:0000313" key="4">
    <source>
        <dbReference type="EMBL" id="EPG74935.1"/>
    </source>
</evidence>
<reference evidence="4" key="1">
    <citation type="submission" date="2013-04" db="EMBL/GenBank/DDBJ databases">
        <authorList>
            <person name="Harkins D.M."/>
            <person name="Durkin A.S."/>
            <person name="Selengut J.D."/>
            <person name="Sanka R."/>
            <person name="DePew J."/>
            <person name="Purushe J."/>
            <person name="Ahmed A."/>
            <person name="van der Linden H."/>
            <person name="Goris M.G.A."/>
            <person name="Hartskeerl R.A."/>
            <person name="Vinetz J.M."/>
            <person name="Sutton G.G."/>
            <person name="Nelson W.C."/>
            <person name="Fouts D.E."/>
        </authorList>
    </citation>
    <scope>NUCLEOTIDE SEQUENCE [LARGE SCALE GENOMIC DNA]</scope>
    <source>
        <strain evidence="4">BUT 6</strain>
    </source>
</reference>
<dbReference type="EMBL" id="AKWZ02000006">
    <property type="protein sequence ID" value="EPG74935.1"/>
    <property type="molecule type" value="Genomic_DNA"/>
</dbReference>
<dbReference type="GO" id="GO:0046872">
    <property type="term" value="F:metal ion binding"/>
    <property type="evidence" value="ECO:0007669"/>
    <property type="project" value="UniProtKB-KW"/>
</dbReference>
<name>S3VEL6_9LEPT</name>
<organism evidence="4 5">
    <name type="scientific">Leptospira fainei serovar Hurstbridge str. BUT 6</name>
    <dbReference type="NCBI Taxonomy" id="1193011"/>
    <lineage>
        <taxon>Bacteria</taxon>
        <taxon>Pseudomonadati</taxon>
        <taxon>Spirochaetota</taxon>
        <taxon>Spirochaetia</taxon>
        <taxon>Leptospirales</taxon>
        <taxon>Leptospiraceae</taxon>
        <taxon>Leptospira</taxon>
    </lineage>
</organism>
<comment type="caution">
    <text evidence="4">The sequence shown here is derived from an EMBL/GenBank/DDBJ whole genome shotgun (WGS) entry which is preliminary data.</text>
</comment>
<evidence type="ECO:0000313" key="5">
    <source>
        <dbReference type="Proteomes" id="UP000014540"/>
    </source>
</evidence>
<dbReference type="Gene3D" id="3.40.50.1000">
    <property type="entry name" value="HAD superfamily/HAD-like"/>
    <property type="match status" value="1"/>
</dbReference>
<gene>
    <name evidence="4" type="ORF">LEP1GSC058_1643</name>
</gene>
<evidence type="ECO:0000256" key="3">
    <source>
        <dbReference type="ARBA" id="ARBA00022842"/>
    </source>
</evidence>
<dbReference type="InterPro" id="IPR036412">
    <property type="entry name" value="HAD-like_sf"/>
</dbReference>
<sequence length="296" mass="34413">MLSSVWDSSVRFGLEKMLSEQPQFACFDFDNTLIRGDLGVATMQYIMTNGLLRADLDEFWEELRDPFLPLETISVWRDLWRAFRMHKDMRSYARLVEEILRLFFTVSEEEGPEAAYRWTRIIYSGMSEEELKKIARYVFVENQKQNRNDFVLADGRSMDCRLRIREPLLELIRKLKERKWEVWIITASPEYCVQVAAQEFGLEPNRVRGMRLKSKQGVLLPEIEEPLTYNDGKVKAIREITSSEIGFAAGDAFTDLSMLLEANRSLLIDHGDIDLRSIGESAGWWIQSAGSIDTEF</sequence>
<dbReference type="InterPro" id="IPR050582">
    <property type="entry name" value="HAD-like_SerB"/>
</dbReference>
<keyword evidence="2" id="KW-0378">Hydrolase</keyword>
<keyword evidence="3" id="KW-0460">Magnesium</keyword>
<dbReference type="Proteomes" id="UP000014540">
    <property type="component" value="Unassembled WGS sequence"/>
</dbReference>